<accession>A0A0S4IPE4</accession>
<dbReference type="Proteomes" id="UP000051952">
    <property type="component" value="Unassembled WGS sequence"/>
</dbReference>
<evidence type="ECO:0000313" key="1">
    <source>
        <dbReference type="EMBL" id="CUE73190.1"/>
    </source>
</evidence>
<dbReference type="AlphaFoldDB" id="A0A0S4IPE4"/>
<gene>
    <name evidence="1" type="ORF">BSAL_54905</name>
</gene>
<dbReference type="VEuPathDB" id="TriTrypDB:BSAL_54905"/>
<sequence length="299" mass="34896">MEHQRHGRLDLPRLSKPINNRKLVPLFLPTDAQPPKAAPFVQELIRDLQAQLHQLERANEREPIHSRLLDAEYRRKRYEVFRWGLQRFGDAFSSHRLFIDAIAEEHDAYVRFLQDQSDRVAKEHRTFTASFDLARQQLLDDRKQWERETSRLTEVLRLDRSELDISKQHHLECMTREKAALPDANRKVQDLQTRVGFLVKDNETLTAEIGRLKRLNASLSVETFSDALLATMEELREAKAALAEKEELLVDSVDAVEDLSRDLQKLCEAFVREMRRPLKKTDARLTQRGLDTLKSLVAD</sequence>
<keyword evidence="2" id="KW-1185">Reference proteome</keyword>
<proteinExistence type="predicted"/>
<dbReference type="EMBL" id="CYKH01000145">
    <property type="protein sequence ID" value="CUE73190.1"/>
    <property type="molecule type" value="Genomic_DNA"/>
</dbReference>
<name>A0A0S4IPE4_BODSA</name>
<reference evidence="2" key="1">
    <citation type="submission" date="2015-09" db="EMBL/GenBank/DDBJ databases">
        <authorList>
            <consortium name="Pathogen Informatics"/>
        </authorList>
    </citation>
    <scope>NUCLEOTIDE SEQUENCE [LARGE SCALE GENOMIC DNA]</scope>
    <source>
        <strain evidence="2">Lake Konstanz</strain>
    </source>
</reference>
<organism evidence="1 2">
    <name type="scientific">Bodo saltans</name>
    <name type="common">Flagellated protozoan</name>
    <dbReference type="NCBI Taxonomy" id="75058"/>
    <lineage>
        <taxon>Eukaryota</taxon>
        <taxon>Discoba</taxon>
        <taxon>Euglenozoa</taxon>
        <taxon>Kinetoplastea</taxon>
        <taxon>Metakinetoplastina</taxon>
        <taxon>Eubodonida</taxon>
        <taxon>Bodonidae</taxon>
        <taxon>Bodo</taxon>
    </lineage>
</organism>
<protein>
    <submittedName>
        <fullName evidence="1">Uncharacterized protein</fullName>
    </submittedName>
</protein>
<evidence type="ECO:0000313" key="2">
    <source>
        <dbReference type="Proteomes" id="UP000051952"/>
    </source>
</evidence>